<protein>
    <submittedName>
        <fullName evidence="5">Helix-turn-helix domain-containing protein</fullName>
    </submittedName>
</protein>
<keyword evidence="1" id="KW-0805">Transcription regulation</keyword>
<dbReference type="PANTHER" id="PTHR47504">
    <property type="entry name" value="RIGHT ORIGIN-BINDING PROTEIN"/>
    <property type="match status" value="1"/>
</dbReference>
<feature type="domain" description="HTH araC/xylS-type" evidence="4">
    <location>
        <begin position="181"/>
        <end position="279"/>
    </location>
</feature>
<dbReference type="Gene3D" id="1.10.10.60">
    <property type="entry name" value="Homeodomain-like"/>
    <property type="match status" value="1"/>
</dbReference>
<gene>
    <name evidence="5" type="ORF">ACFO6W_18365</name>
</gene>
<dbReference type="InterPro" id="IPR018060">
    <property type="entry name" value="HTH_AraC"/>
</dbReference>
<evidence type="ECO:0000259" key="4">
    <source>
        <dbReference type="PROSITE" id="PS01124"/>
    </source>
</evidence>
<comment type="caution">
    <text evidence="5">The sequence shown here is derived from an EMBL/GenBank/DDBJ whole genome shotgun (WGS) entry which is preliminary data.</text>
</comment>
<reference evidence="6" key="1">
    <citation type="journal article" date="2019" name="Int. J. Syst. Evol. Microbiol.">
        <title>The Global Catalogue of Microorganisms (GCM) 10K type strain sequencing project: providing services to taxonomists for standard genome sequencing and annotation.</title>
        <authorList>
            <consortium name="The Broad Institute Genomics Platform"/>
            <consortium name="The Broad Institute Genome Sequencing Center for Infectious Disease"/>
            <person name="Wu L."/>
            <person name="Ma J."/>
        </authorList>
    </citation>
    <scope>NUCLEOTIDE SEQUENCE [LARGE SCALE GENOMIC DNA]</scope>
    <source>
        <strain evidence="6">CCUG 66188</strain>
    </source>
</reference>
<dbReference type="InterPro" id="IPR050959">
    <property type="entry name" value="MarA-like"/>
</dbReference>
<dbReference type="PANTHER" id="PTHR47504:SF5">
    <property type="entry name" value="RIGHT ORIGIN-BINDING PROTEIN"/>
    <property type="match status" value="1"/>
</dbReference>
<keyword evidence="6" id="KW-1185">Reference proteome</keyword>
<dbReference type="PROSITE" id="PS01124">
    <property type="entry name" value="HTH_ARAC_FAMILY_2"/>
    <property type="match status" value="1"/>
</dbReference>
<name>A0ABV9L053_9BACT</name>
<sequence length="285" mass="33394">MELLYPQEHLTCYNYEKGERPTIEKVGIKKGQKWELFSIDNKAFFVLNGSLRFSFGEFSGRSIIAGKIMLIPSGSQMVFRAEEDCVFIIIRLHDTKHLCDCFSLDVLLREKTDGFEPDLYYLDINERVESFLSFLDICMTDGLKCTYYFELKAKEFYFLLRAYYEKADLLGFFYPLLSKDISFSDLVIKNHYKAKTVQELADLTHYSLSGFQKRFKKVFGVSAYHWMKDVRSKSIYHQINSTEKSFKEISDEYGFSSPSHFNDFCKVHFGTTPGRIRRKKTANKI</sequence>
<dbReference type="SUPFAM" id="SSF46689">
    <property type="entry name" value="Homeodomain-like"/>
    <property type="match status" value="1"/>
</dbReference>
<dbReference type="RefSeq" id="WP_379999083.1">
    <property type="nucleotide sequence ID" value="NZ_JBHSGN010000111.1"/>
</dbReference>
<organism evidence="5 6">
    <name type="scientific">Dysgonomonas termitidis</name>
    <dbReference type="NCBI Taxonomy" id="1516126"/>
    <lineage>
        <taxon>Bacteria</taxon>
        <taxon>Pseudomonadati</taxon>
        <taxon>Bacteroidota</taxon>
        <taxon>Bacteroidia</taxon>
        <taxon>Bacteroidales</taxon>
        <taxon>Dysgonomonadaceae</taxon>
        <taxon>Dysgonomonas</taxon>
    </lineage>
</organism>
<keyword evidence="2" id="KW-0238">DNA-binding</keyword>
<proteinExistence type="predicted"/>
<dbReference type="EMBL" id="JBHSGN010000111">
    <property type="protein sequence ID" value="MFC4675656.1"/>
    <property type="molecule type" value="Genomic_DNA"/>
</dbReference>
<accession>A0ABV9L053</accession>
<evidence type="ECO:0000256" key="3">
    <source>
        <dbReference type="ARBA" id="ARBA00023163"/>
    </source>
</evidence>
<dbReference type="Pfam" id="PF12833">
    <property type="entry name" value="HTH_18"/>
    <property type="match status" value="1"/>
</dbReference>
<dbReference type="Proteomes" id="UP001596023">
    <property type="component" value="Unassembled WGS sequence"/>
</dbReference>
<evidence type="ECO:0000313" key="6">
    <source>
        <dbReference type="Proteomes" id="UP001596023"/>
    </source>
</evidence>
<evidence type="ECO:0000313" key="5">
    <source>
        <dbReference type="EMBL" id="MFC4675656.1"/>
    </source>
</evidence>
<dbReference type="InterPro" id="IPR009057">
    <property type="entry name" value="Homeodomain-like_sf"/>
</dbReference>
<dbReference type="SMART" id="SM00342">
    <property type="entry name" value="HTH_ARAC"/>
    <property type="match status" value="1"/>
</dbReference>
<keyword evidence="3" id="KW-0804">Transcription</keyword>
<evidence type="ECO:0000256" key="1">
    <source>
        <dbReference type="ARBA" id="ARBA00023015"/>
    </source>
</evidence>
<evidence type="ECO:0000256" key="2">
    <source>
        <dbReference type="ARBA" id="ARBA00023125"/>
    </source>
</evidence>